<proteinExistence type="predicted"/>
<accession>X0TK52</accession>
<feature type="compositionally biased region" description="Basic and acidic residues" evidence="1">
    <location>
        <begin position="48"/>
        <end position="74"/>
    </location>
</feature>
<reference evidence="2" key="1">
    <citation type="journal article" date="2014" name="Front. Microbiol.">
        <title>High frequency of phylogenetically diverse reductive dehalogenase-homologous genes in deep subseafloor sedimentary metagenomes.</title>
        <authorList>
            <person name="Kawai M."/>
            <person name="Futagami T."/>
            <person name="Toyoda A."/>
            <person name="Takaki Y."/>
            <person name="Nishi S."/>
            <person name="Hori S."/>
            <person name="Arai W."/>
            <person name="Tsubouchi T."/>
            <person name="Morono Y."/>
            <person name="Uchiyama I."/>
            <person name="Ito T."/>
            <person name="Fujiyama A."/>
            <person name="Inagaki F."/>
            <person name="Takami H."/>
        </authorList>
    </citation>
    <scope>NUCLEOTIDE SEQUENCE</scope>
    <source>
        <strain evidence="2">Expedition CK06-06</strain>
    </source>
</reference>
<dbReference type="EMBL" id="BARS01015260">
    <property type="protein sequence ID" value="GAF88497.1"/>
    <property type="molecule type" value="Genomic_DNA"/>
</dbReference>
<feature type="compositionally biased region" description="Low complexity" evidence="1">
    <location>
        <begin position="27"/>
        <end position="45"/>
    </location>
</feature>
<evidence type="ECO:0000313" key="2">
    <source>
        <dbReference type="EMBL" id="GAF88497.1"/>
    </source>
</evidence>
<feature type="region of interest" description="Disordered" evidence="1">
    <location>
        <begin position="23"/>
        <end position="74"/>
    </location>
</feature>
<sequence>MSEFEQKVLKLLEAINGKLDSLLKGGPAASSSSPATPAPAPAATSEISRPKPSELVEKQKEEERLEEKPPVEGRRVCPECSGTAFATHEDKSQVLHQMGGVKIYAKKYVCKACGYEY</sequence>
<protein>
    <submittedName>
        <fullName evidence="2">Uncharacterized protein</fullName>
    </submittedName>
</protein>
<comment type="caution">
    <text evidence="2">The sequence shown here is derived from an EMBL/GenBank/DDBJ whole genome shotgun (WGS) entry which is preliminary data.</text>
</comment>
<organism evidence="2">
    <name type="scientific">marine sediment metagenome</name>
    <dbReference type="NCBI Taxonomy" id="412755"/>
    <lineage>
        <taxon>unclassified sequences</taxon>
        <taxon>metagenomes</taxon>
        <taxon>ecological metagenomes</taxon>
    </lineage>
</organism>
<evidence type="ECO:0000256" key="1">
    <source>
        <dbReference type="SAM" id="MobiDB-lite"/>
    </source>
</evidence>
<gene>
    <name evidence="2" type="ORF">S01H1_25291</name>
</gene>
<dbReference type="AlphaFoldDB" id="X0TK52"/>
<name>X0TK52_9ZZZZ</name>